<feature type="compositionally biased region" description="Low complexity" evidence="1">
    <location>
        <begin position="183"/>
        <end position="192"/>
    </location>
</feature>
<sequence>EVFDSAILAGLEYQKNQRHKQPSNNHRHHESNNHQKIPLNDCPQSPFSSRRMPNELQCSHTNAKNPIYQDYGHRHFLPSTPPKLAQISDAKLVSWRKSLTKLSAQEALKSEAAEANHSHFEDDDEQSYYEYHPYYHPAVSSNLSPSNVTTAKLSTFSPFPSPITSPKFPRSTVNNVIDKKNESSSNSKMNVTKSKKINSSKSTKSSSSSTSSNNFNKTNSSQTNCHQNMIPYHYNLLPNSPQKNLTIIEHDRKKQMKNDSSLIVTHKYPSNNKSNHSSSSDYQPSSMLLMTPPSTPMIYHPDSYSYKLSSPQNLFNSPYAMTKYLTPYGTT</sequence>
<feature type="non-terminal residue" evidence="2">
    <location>
        <position position="331"/>
    </location>
</feature>
<protein>
    <submittedName>
        <fullName evidence="2">Uncharacterized protein</fullName>
    </submittedName>
</protein>
<reference evidence="2 3" key="1">
    <citation type="submission" date="2017-03" db="EMBL/GenBank/DDBJ databases">
        <title>Genome Survey of Euroglyphus maynei.</title>
        <authorList>
            <person name="Arlian L.G."/>
            <person name="Morgan M.S."/>
            <person name="Rider S.D."/>
        </authorList>
    </citation>
    <scope>NUCLEOTIDE SEQUENCE [LARGE SCALE GENOMIC DNA]</scope>
    <source>
        <strain evidence="2">Arlian Lab</strain>
        <tissue evidence="2">Whole body</tissue>
    </source>
</reference>
<feature type="region of interest" description="Disordered" evidence="1">
    <location>
        <begin position="159"/>
        <end position="226"/>
    </location>
</feature>
<proteinExistence type="predicted"/>
<feature type="compositionally biased region" description="Low complexity" evidence="1">
    <location>
        <begin position="159"/>
        <end position="169"/>
    </location>
</feature>
<organism evidence="2 3">
    <name type="scientific">Euroglyphus maynei</name>
    <name type="common">Mayne's house dust mite</name>
    <dbReference type="NCBI Taxonomy" id="6958"/>
    <lineage>
        <taxon>Eukaryota</taxon>
        <taxon>Metazoa</taxon>
        <taxon>Ecdysozoa</taxon>
        <taxon>Arthropoda</taxon>
        <taxon>Chelicerata</taxon>
        <taxon>Arachnida</taxon>
        <taxon>Acari</taxon>
        <taxon>Acariformes</taxon>
        <taxon>Sarcoptiformes</taxon>
        <taxon>Astigmata</taxon>
        <taxon>Psoroptidia</taxon>
        <taxon>Analgoidea</taxon>
        <taxon>Pyroglyphidae</taxon>
        <taxon>Pyroglyphinae</taxon>
        <taxon>Euroglyphus</taxon>
    </lineage>
</organism>
<evidence type="ECO:0000256" key="1">
    <source>
        <dbReference type="SAM" id="MobiDB-lite"/>
    </source>
</evidence>
<dbReference type="EMBL" id="MUJZ01022130">
    <property type="protein sequence ID" value="OTF79625.1"/>
    <property type="molecule type" value="Genomic_DNA"/>
</dbReference>
<accession>A0A1Y3BKC8</accession>
<dbReference type="AlphaFoldDB" id="A0A1Y3BKC8"/>
<name>A0A1Y3BKC8_EURMA</name>
<evidence type="ECO:0000313" key="3">
    <source>
        <dbReference type="Proteomes" id="UP000194236"/>
    </source>
</evidence>
<feature type="compositionally biased region" description="Low complexity" evidence="1">
    <location>
        <begin position="199"/>
        <end position="224"/>
    </location>
</feature>
<keyword evidence="3" id="KW-1185">Reference proteome</keyword>
<evidence type="ECO:0000313" key="2">
    <source>
        <dbReference type="EMBL" id="OTF79625.1"/>
    </source>
</evidence>
<gene>
    <name evidence="2" type="ORF">BLA29_007880</name>
</gene>
<comment type="caution">
    <text evidence="2">The sequence shown here is derived from an EMBL/GenBank/DDBJ whole genome shotgun (WGS) entry which is preliminary data.</text>
</comment>
<feature type="non-terminal residue" evidence="2">
    <location>
        <position position="1"/>
    </location>
</feature>
<feature type="compositionally biased region" description="Basic residues" evidence="1">
    <location>
        <begin position="16"/>
        <end position="29"/>
    </location>
</feature>
<feature type="region of interest" description="Disordered" evidence="1">
    <location>
        <begin position="9"/>
        <end position="53"/>
    </location>
</feature>
<dbReference type="Proteomes" id="UP000194236">
    <property type="component" value="Unassembled WGS sequence"/>
</dbReference>